<comment type="subcellular location">
    <subcellularLocation>
        <location evidence="1">Nucleus</location>
    </subcellularLocation>
</comment>
<dbReference type="Proteomes" id="UP001153954">
    <property type="component" value="Unassembled WGS sequence"/>
</dbReference>
<sequence length="257" mass="29707">MFDTEKFIAEVQSREFQELQKKWKHLREYFVREKNKEQSIKSSSGAPKKRKTPYLDMLQFLTNSRASSSVVTNIQLPSPRSPVSNSSCNNTNEDSCNSISMDDSSQQSSIAKSKGLTIFQQCLLNSMNRQEQNIMNPNINFLMSLVPEMNTMSERQLFDFKFEIMKLIQKIKYNNNYIYGSGPLTSTYQHQHYYDYDRASYGYMSSAQNNQSQCTLPLQQDTTLPIQRESSEDNINSPETASEPTSIEDIERILQDD</sequence>
<dbReference type="InterPro" id="IPR004210">
    <property type="entry name" value="BESS_motif"/>
</dbReference>
<organism evidence="4 5">
    <name type="scientific">Euphydryas editha</name>
    <name type="common">Edith's checkerspot</name>
    <dbReference type="NCBI Taxonomy" id="104508"/>
    <lineage>
        <taxon>Eukaryota</taxon>
        <taxon>Metazoa</taxon>
        <taxon>Ecdysozoa</taxon>
        <taxon>Arthropoda</taxon>
        <taxon>Hexapoda</taxon>
        <taxon>Insecta</taxon>
        <taxon>Pterygota</taxon>
        <taxon>Neoptera</taxon>
        <taxon>Endopterygota</taxon>
        <taxon>Lepidoptera</taxon>
        <taxon>Glossata</taxon>
        <taxon>Ditrysia</taxon>
        <taxon>Papilionoidea</taxon>
        <taxon>Nymphalidae</taxon>
        <taxon>Nymphalinae</taxon>
        <taxon>Euphydryas</taxon>
    </lineage>
</organism>
<evidence type="ECO:0000313" key="5">
    <source>
        <dbReference type="Proteomes" id="UP001153954"/>
    </source>
</evidence>
<keyword evidence="5" id="KW-1185">Reference proteome</keyword>
<protein>
    <recommendedName>
        <fullName evidence="3">BESS domain-containing protein</fullName>
    </recommendedName>
</protein>
<name>A0AAU9URU6_EUPED</name>
<feature type="domain" description="BESS" evidence="3">
    <location>
        <begin position="135"/>
        <end position="174"/>
    </location>
</feature>
<feature type="region of interest" description="Disordered" evidence="2">
    <location>
        <begin position="227"/>
        <end position="257"/>
    </location>
</feature>
<dbReference type="EMBL" id="CAKOGL010000023">
    <property type="protein sequence ID" value="CAH2101339.1"/>
    <property type="molecule type" value="Genomic_DNA"/>
</dbReference>
<feature type="compositionally biased region" description="Polar residues" evidence="2">
    <location>
        <begin position="233"/>
        <end position="245"/>
    </location>
</feature>
<dbReference type="PROSITE" id="PS51031">
    <property type="entry name" value="BESS"/>
    <property type="match status" value="1"/>
</dbReference>
<comment type="caution">
    <text evidence="4">The sequence shown here is derived from an EMBL/GenBank/DDBJ whole genome shotgun (WGS) entry which is preliminary data.</text>
</comment>
<gene>
    <name evidence="4" type="ORF">EEDITHA_LOCUS16106</name>
</gene>
<dbReference type="GO" id="GO:0003677">
    <property type="term" value="F:DNA binding"/>
    <property type="evidence" value="ECO:0007669"/>
    <property type="project" value="InterPro"/>
</dbReference>
<dbReference type="AlphaFoldDB" id="A0AAU9URU6"/>
<dbReference type="Pfam" id="PF10545">
    <property type="entry name" value="MADF_DNA_bdg"/>
    <property type="match status" value="1"/>
</dbReference>
<dbReference type="InterPro" id="IPR006578">
    <property type="entry name" value="MADF-dom"/>
</dbReference>
<evidence type="ECO:0000259" key="3">
    <source>
        <dbReference type="PROSITE" id="PS51031"/>
    </source>
</evidence>
<feature type="compositionally biased region" description="Polar residues" evidence="2">
    <location>
        <begin position="71"/>
        <end position="97"/>
    </location>
</feature>
<keyword evidence="1" id="KW-0539">Nucleus</keyword>
<evidence type="ECO:0000256" key="2">
    <source>
        <dbReference type="SAM" id="MobiDB-lite"/>
    </source>
</evidence>
<dbReference type="Pfam" id="PF02944">
    <property type="entry name" value="BESS"/>
    <property type="match status" value="1"/>
</dbReference>
<reference evidence="4" key="1">
    <citation type="submission" date="2022-03" db="EMBL/GenBank/DDBJ databases">
        <authorList>
            <person name="Tunstrom K."/>
        </authorList>
    </citation>
    <scope>NUCLEOTIDE SEQUENCE</scope>
</reference>
<evidence type="ECO:0000313" key="4">
    <source>
        <dbReference type="EMBL" id="CAH2101339.1"/>
    </source>
</evidence>
<feature type="region of interest" description="Disordered" evidence="2">
    <location>
        <begin position="71"/>
        <end position="104"/>
    </location>
</feature>
<dbReference type="GO" id="GO:0005634">
    <property type="term" value="C:nucleus"/>
    <property type="evidence" value="ECO:0007669"/>
    <property type="project" value="UniProtKB-SubCell"/>
</dbReference>
<accession>A0AAU9URU6</accession>
<proteinExistence type="predicted"/>
<evidence type="ECO:0000256" key="1">
    <source>
        <dbReference type="PROSITE-ProRule" id="PRU00371"/>
    </source>
</evidence>